<reference evidence="1" key="1">
    <citation type="submission" date="2024-12" db="EMBL/GenBank/DDBJ databases">
        <authorList>
            <person name="Wu N."/>
        </authorList>
    </citation>
    <scope>NUCLEOTIDE SEQUENCE</scope>
    <source>
        <strain evidence="1">P15</strain>
    </source>
</reference>
<evidence type="ECO:0000313" key="1">
    <source>
        <dbReference type="EMBL" id="MFM9330121.1"/>
    </source>
</evidence>
<comment type="caution">
    <text evidence="1">The sequence shown here is derived from an EMBL/GenBank/DDBJ whole genome shotgun (WGS) entry which is preliminary data.</text>
</comment>
<proteinExistence type="predicted"/>
<dbReference type="Proteomes" id="UP001631969">
    <property type="component" value="Unassembled WGS sequence"/>
</dbReference>
<protein>
    <submittedName>
        <fullName evidence="1">Uncharacterized protein</fullName>
    </submittedName>
</protein>
<keyword evidence="2" id="KW-1185">Reference proteome</keyword>
<dbReference type="EMBL" id="JBJURJ010000011">
    <property type="protein sequence ID" value="MFM9330121.1"/>
    <property type="molecule type" value="Genomic_DNA"/>
</dbReference>
<gene>
    <name evidence="1" type="ORF">ACI1P1_17620</name>
</gene>
<evidence type="ECO:0000313" key="2">
    <source>
        <dbReference type="Proteomes" id="UP001631969"/>
    </source>
</evidence>
<accession>A0ACC7P2E6</accession>
<sequence length="381" mass="42481">MKPAHNMIKRAAAAITAGILLIAGTACQSSGSGNISGQSMLPASYFGGQIQGAADREEQLHRFIREKLSGPDGVQTNYIDTEQNRELATGHEILSESASLLLRYQALSGKREEFAVGWEQAKRVFDRERLFSYRYSPKLPKQYPLNAAVDDLRMIRALYEAGEAFNDNAYTSLADKYGLRFAKYNILDGEMRDFYDETYNKANSFITLCYIDLKTLGRLPLPSKEHSDLINKMQKIVANGYISDLFPFYQTRYNYESKSYEADSIHTVESLLTILSLAEIGQAPEASLRYIKQEVLHGALFGAYSLAGKPLNGIQSTAIYALAAMIGSETRDRELYEAAVQRMQAYRVDDPASSLFGGFGDTGSGQAYSFDNLMALLAYRY</sequence>
<organism evidence="1 2">
    <name type="scientific">Paenibacillus mesotrionivorans</name>
    <dbReference type="NCBI Taxonomy" id="3160968"/>
    <lineage>
        <taxon>Bacteria</taxon>
        <taxon>Bacillati</taxon>
        <taxon>Bacillota</taxon>
        <taxon>Bacilli</taxon>
        <taxon>Bacillales</taxon>
        <taxon>Paenibacillaceae</taxon>
        <taxon>Paenibacillus</taxon>
    </lineage>
</organism>
<name>A0ACC7P2E6_9BACL</name>